<dbReference type="InterPro" id="IPR001173">
    <property type="entry name" value="Glyco_trans_2-like"/>
</dbReference>
<dbReference type="Gene3D" id="3.90.550.10">
    <property type="entry name" value="Spore Coat Polysaccharide Biosynthesis Protein SpsA, Chain A"/>
    <property type="match status" value="1"/>
</dbReference>
<dbReference type="SUPFAM" id="SSF53448">
    <property type="entry name" value="Nucleotide-diphospho-sugar transferases"/>
    <property type="match status" value="1"/>
</dbReference>
<dbReference type="PANTHER" id="PTHR43685">
    <property type="entry name" value="GLYCOSYLTRANSFERASE"/>
    <property type="match status" value="1"/>
</dbReference>
<dbReference type="PANTHER" id="PTHR43685:SF5">
    <property type="entry name" value="GLYCOSYLTRANSFERASE EPSE-RELATED"/>
    <property type="match status" value="1"/>
</dbReference>
<reference evidence="5" key="1">
    <citation type="journal article" date="2010" name="FEMS Immunol. Med. Microbiol.">
        <title>Structural and genetic evidence for the close relationship between Escherichia coli O71 and Salmonella enterica O28 O-antigens.</title>
        <authorList>
            <person name="Hu B."/>
            <person name="Perepelov A.V."/>
            <person name="Liu B."/>
            <person name="Shevelev S.D."/>
            <person name="Guo D."/>
            <person name="Senchenkova S.N."/>
            <person name="Shashkov A.S."/>
            <person name="Feng L."/>
            <person name="Knirel Y.A."/>
            <person name="Wang L."/>
        </authorList>
    </citation>
    <scope>NUCLEOTIDE SEQUENCE</scope>
</reference>
<accession>D7PFB9</accession>
<evidence type="ECO:0000256" key="2">
    <source>
        <dbReference type="ARBA" id="ARBA00022676"/>
    </source>
</evidence>
<dbReference type="AlphaFoldDB" id="D7PFB9"/>
<dbReference type="EMBL" id="GU445927">
    <property type="protein sequence ID" value="ADI77027.1"/>
    <property type="molecule type" value="Genomic_DNA"/>
</dbReference>
<gene>
    <name evidence="5" type="primary">wdaK</name>
    <name evidence="6" type="ORF">HLZ50_19660</name>
</gene>
<evidence type="ECO:0000256" key="3">
    <source>
        <dbReference type="ARBA" id="ARBA00022679"/>
    </source>
</evidence>
<evidence type="ECO:0000313" key="6">
    <source>
        <dbReference type="EMBL" id="HAJ5152227.1"/>
    </source>
</evidence>
<dbReference type="Pfam" id="PF00535">
    <property type="entry name" value="Glycos_transf_2"/>
    <property type="match status" value="1"/>
</dbReference>
<dbReference type="InterPro" id="IPR029044">
    <property type="entry name" value="Nucleotide-diphossugar_trans"/>
</dbReference>
<name>D7PFB9_ECOLX</name>
<feature type="domain" description="Glycosyltransferase 2-like" evidence="4">
    <location>
        <begin position="4"/>
        <end position="157"/>
    </location>
</feature>
<dbReference type="EMBL" id="DABGKZ010000037">
    <property type="protein sequence ID" value="HAJ5152227.1"/>
    <property type="molecule type" value="Genomic_DNA"/>
</dbReference>
<dbReference type="GO" id="GO:0016757">
    <property type="term" value="F:glycosyltransferase activity"/>
    <property type="evidence" value="ECO:0007669"/>
    <property type="project" value="UniProtKB-KW"/>
</dbReference>
<evidence type="ECO:0000256" key="1">
    <source>
        <dbReference type="ARBA" id="ARBA00006739"/>
    </source>
</evidence>
<dbReference type="RefSeq" id="WP_001484692.1">
    <property type="nucleotide sequence ID" value="NZ_BFLW01000005.1"/>
</dbReference>
<dbReference type="Proteomes" id="UP000840371">
    <property type="component" value="Unassembled WGS sequence"/>
</dbReference>
<organism evidence="5">
    <name type="scientific">Escherichia coli</name>
    <dbReference type="NCBI Taxonomy" id="562"/>
    <lineage>
        <taxon>Bacteria</taxon>
        <taxon>Pseudomonadati</taxon>
        <taxon>Pseudomonadota</taxon>
        <taxon>Gammaproteobacteria</taxon>
        <taxon>Enterobacterales</taxon>
        <taxon>Enterobacteriaceae</taxon>
        <taxon>Escherichia</taxon>
    </lineage>
</organism>
<evidence type="ECO:0000259" key="4">
    <source>
        <dbReference type="Pfam" id="PF00535"/>
    </source>
</evidence>
<evidence type="ECO:0000313" key="5">
    <source>
        <dbReference type="EMBL" id="ADI77027.1"/>
    </source>
</evidence>
<keyword evidence="3 6" id="KW-0808">Transferase</keyword>
<keyword evidence="2" id="KW-0328">Glycosyltransferase</keyword>
<reference evidence="6" key="3">
    <citation type="submission" date="2019-11" db="EMBL/GenBank/DDBJ databases">
        <authorList>
            <consortium name="NCBI Pathogen Detection Project"/>
        </authorList>
    </citation>
    <scope>NUCLEOTIDE SEQUENCE</scope>
    <source>
        <strain evidence="6">Ecoli[ST-219]</strain>
    </source>
</reference>
<protein>
    <submittedName>
        <fullName evidence="6">Glycosyltransferase</fullName>
    </submittedName>
    <submittedName>
        <fullName evidence="5">WdaK</fullName>
    </submittedName>
</protein>
<proteinExistence type="inferred from homology"/>
<dbReference type="InterPro" id="IPR050834">
    <property type="entry name" value="Glycosyltransf_2"/>
</dbReference>
<dbReference type="CAZy" id="GT2">
    <property type="family name" value="Glycosyltransferase Family 2"/>
</dbReference>
<reference evidence="6" key="2">
    <citation type="journal article" date="2018" name="Genome Biol.">
        <title>SKESA: strategic k-mer extension for scrupulous assemblies.</title>
        <authorList>
            <person name="Souvorov A."/>
            <person name="Agarwala R."/>
            <person name="Lipman D.J."/>
        </authorList>
    </citation>
    <scope>NUCLEOTIDE SEQUENCE [LARGE SCALE GENOMIC DNA]</scope>
    <source>
        <strain>ecoli[ST-219]</strain>
        <strain evidence="6">Ecoli[ST-219]</strain>
    </source>
</reference>
<sequence length="269" mass="31605">MNFSVLMSLYIKEKPEYLHECLKSLYEQTKQADEIVLVYDGPITNELDKVVNYWLNSLPIKIIKLSKNVGLGQALNKGLAQCENDYVARMDTDDICHPKRFEIQIDFLNKNKNISVVGSYIEEFSETIENRLSQKIVPTTHNEIMKNIGKRNPFNHMTVVFNKSEIIKVGGYEHHYLMEDYNLWLRLLKNNIQAANLPLTLVYARGGDGMIYRRSGLRYIKSEYKLYKLKQRLGYQNYIISSLVFFLRSVPRVFPPYILKAIYRFLRKK</sequence>
<comment type="similarity">
    <text evidence="1">Belongs to the glycosyltransferase 2 family.</text>
</comment>